<evidence type="ECO:0000259" key="4">
    <source>
        <dbReference type="Pfam" id="PF00728"/>
    </source>
</evidence>
<reference evidence="5" key="2">
    <citation type="journal article" date="2023" name="PLoS ONE">
        <title>Philodulcilactobacillus myokoensis gen. nov., sp. nov., a fructophilic, acidophilic, and agar-phobic lactic acid bacterium isolated from fermented vegetable extracts.</title>
        <authorList>
            <person name="Kouya T."/>
            <person name="Ishiyama Y."/>
            <person name="Ohashi S."/>
            <person name="Kumakubo R."/>
            <person name="Yamazaki T."/>
            <person name="Otaki T."/>
        </authorList>
    </citation>
    <scope>NUCLEOTIDE SEQUENCE</scope>
    <source>
        <strain evidence="5">WR16-4</strain>
    </source>
</reference>
<dbReference type="AlphaFoldDB" id="A0A9W6B1K5"/>
<feature type="active site" description="Proton donor" evidence="3">
    <location>
        <position position="152"/>
    </location>
</feature>
<feature type="domain" description="Glycoside hydrolase family 20 catalytic" evidence="4">
    <location>
        <begin position="2"/>
        <end position="303"/>
    </location>
</feature>
<dbReference type="InterPro" id="IPR025705">
    <property type="entry name" value="Beta_hexosaminidase_sua/sub"/>
</dbReference>
<dbReference type="EMBL" id="BRPL01000002">
    <property type="protein sequence ID" value="GLB46968.1"/>
    <property type="molecule type" value="Genomic_DNA"/>
</dbReference>
<keyword evidence="6" id="KW-1185">Reference proteome</keyword>
<comment type="caution">
    <text evidence="5">The sequence shown here is derived from an EMBL/GenBank/DDBJ whole genome shotgun (WGS) entry which is preliminary data.</text>
</comment>
<dbReference type="PANTHER" id="PTHR43678:SF1">
    <property type="entry name" value="BETA-N-ACETYLHEXOSAMINIDASE"/>
    <property type="match status" value="1"/>
</dbReference>
<dbReference type="GO" id="GO:0004563">
    <property type="term" value="F:beta-N-acetylhexosaminidase activity"/>
    <property type="evidence" value="ECO:0007669"/>
    <property type="project" value="InterPro"/>
</dbReference>
<keyword evidence="2" id="KW-0378">Hydrolase</keyword>
<dbReference type="GO" id="GO:0005975">
    <property type="term" value="P:carbohydrate metabolic process"/>
    <property type="evidence" value="ECO:0007669"/>
    <property type="project" value="InterPro"/>
</dbReference>
<dbReference type="InterPro" id="IPR017853">
    <property type="entry name" value="GH"/>
</dbReference>
<dbReference type="Pfam" id="PF00728">
    <property type="entry name" value="Glyco_hydro_20"/>
    <property type="match status" value="1"/>
</dbReference>
<proteinExistence type="inferred from homology"/>
<reference evidence="5" key="1">
    <citation type="submission" date="2022-07" db="EMBL/GenBank/DDBJ databases">
        <authorList>
            <person name="Kouya T."/>
            <person name="Ishiyama Y."/>
        </authorList>
    </citation>
    <scope>NUCLEOTIDE SEQUENCE</scope>
    <source>
        <strain evidence="5">WR16-4</strain>
    </source>
</reference>
<accession>A0A9W6B1K5</accession>
<gene>
    <name evidence="5" type="ORF">WR164_09470</name>
</gene>
<evidence type="ECO:0000313" key="6">
    <source>
        <dbReference type="Proteomes" id="UP001144204"/>
    </source>
</evidence>
<evidence type="ECO:0000256" key="2">
    <source>
        <dbReference type="ARBA" id="ARBA00022801"/>
    </source>
</evidence>
<protein>
    <recommendedName>
        <fullName evidence="4">Glycoside hydrolase family 20 catalytic domain-containing protein</fullName>
    </recommendedName>
</protein>
<organism evidence="5 6">
    <name type="scientific">Philodulcilactobacillus myokoensis</name>
    <dbReference type="NCBI Taxonomy" id="2929573"/>
    <lineage>
        <taxon>Bacteria</taxon>
        <taxon>Bacillati</taxon>
        <taxon>Bacillota</taxon>
        <taxon>Bacilli</taxon>
        <taxon>Lactobacillales</taxon>
        <taxon>Lactobacillaceae</taxon>
        <taxon>Philodulcilactobacillus</taxon>
    </lineage>
</organism>
<comment type="similarity">
    <text evidence="1">Belongs to the glycosyl hydrolase 20 family.</text>
</comment>
<dbReference type="SUPFAM" id="SSF51445">
    <property type="entry name" value="(Trans)glycosidases"/>
    <property type="match status" value="1"/>
</dbReference>
<name>A0A9W6B1K5_9LACO</name>
<evidence type="ECO:0000313" key="5">
    <source>
        <dbReference type="EMBL" id="GLB46968.1"/>
    </source>
</evidence>
<dbReference type="InterPro" id="IPR015883">
    <property type="entry name" value="Glyco_hydro_20_cat"/>
</dbReference>
<evidence type="ECO:0000256" key="1">
    <source>
        <dbReference type="ARBA" id="ARBA00006285"/>
    </source>
</evidence>
<dbReference type="InterPro" id="IPR052764">
    <property type="entry name" value="GH20_Enzymes"/>
</dbReference>
<sequence>MYNSPNTIKKYINDIHKGHGNYIMLHLSDNERFGIESKTLNQTTHNAKKVGNVYYNQKTHLAFLSKDQLKDLINYGKRKHVEVIPEIDLPGHAQAMLQLLSKVNPKLVKKVENSPQEMFYQRKATLSLSKQIIREYMSYLKHNDYFSIGADELAINGHDDDKAIMHYLNSMDTYINHHGLKMMAWNDSFRKYDLNRYHKNILINYWSLSGDVTDPGAYKDHVKNRATLPELNRDGFKTINCNSYFTYIVADPKNLTSQSYRYWRHELHNWNSKIWNEDHTKQLNNGKGHQNNIGVSLSFWGESPNPYSGSQFYKKSYPYVQYFFKRFKAY</sequence>
<dbReference type="PANTHER" id="PTHR43678">
    <property type="entry name" value="PUTATIVE (AFU_ORTHOLOGUE AFUA_2G00640)-RELATED"/>
    <property type="match status" value="1"/>
</dbReference>
<dbReference type="Proteomes" id="UP001144204">
    <property type="component" value="Unassembled WGS sequence"/>
</dbReference>
<evidence type="ECO:0000256" key="3">
    <source>
        <dbReference type="PIRSR" id="PIRSR625705-1"/>
    </source>
</evidence>
<dbReference type="Gene3D" id="3.20.20.80">
    <property type="entry name" value="Glycosidases"/>
    <property type="match status" value="1"/>
</dbReference>
<dbReference type="PRINTS" id="PR00738">
    <property type="entry name" value="GLHYDRLASE20"/>
</dbReference>